<dbReference type="PANTHER" id="PTHR31286">
    <property type="entry name" value="GLYCINE-RICH CELL WALL STRUCTURAL PROTEIN 1.8-LIKE"/>
    <property type="match status" value="1"/>
</dbReference>
<gene>
    <name evidence="2" type="ORF">O6P43_026929</name>
</gene>
<dbReference type="PANTHER" id="PTHR31286:SF167">
    <property type="entry name" value="OS09G0268800 PROTEIN"/>
    <property type="match status" value="1"/>
</dbReference>
<dbReference type="KEGG" id="qsa:O6P43_026929"/>
<accession>A0AAD7L3H2</accession>
<dbReference type="EMBL" id="JARAOO010000011">
    <property type="protein sequence ID" value="KAJ7950781.1"/>
    <property type="molecule type" value="Genomic_DNA"/>
</dbReference>
<evidence type="ECO:0000313" key="3">
    <source>
        <dbReference type="Proteomes" id="UP001163823"/>
    </source>
</evidence>
<evidence type="ECO:0000256" key="1">
    <source>
        <dbReference type="SAM" id="MobiDB-lite"/>
    </source>
</evidence>
<evidence type="ECO:0000313" key="2">
    <source>
        <dbReference type="EMBL" id="KAJ7950781.1"/>
    </source>
</evidence>
<name>A0AAD7L3H2_QUISA</name>
<organism evidence="2 3">
    <name type="scientific">Quillaja saponaria</name>
    <name type="common">Soap bark tree</name>
    <dbReference type="NCBI Taxonomy" id="32244"/>
    <lineage>
        <taxon>Eukaryota</taxon>
        <taxon>Viridiplantae</taxon>
        <taxon>Streptophyta</taxon>
        <taxon>Embryophyta</taxon>
        <taxon>Tracheophyta</taxon>
        <taxon>Spermatophyta</taxon>
        <taxon>Magnoliopsida</taxon>
        <taxon>eudicotyledons</taxon>
        <taxon>Gunneridae</taxon>
        <taxon>Pentapetalae</taxon>
        <taxon>rosids</taxon>
        <taxon>fabids</taxon>
        <taxon>Fabales</taxon>
        <taxon>Quillajaceae</taxon>
        <taxon>Quillaja</taxon>
    </lineage>
</organism>
<protein>
    <submittedName>
        <fullName evidence="2">DUF4283 domain protein</fullName>
    </submittedName>
</protein>
<feature type="region of interest" description="Disordered" evidence="1">
    <location>
        <begin position="222"/>
        <end position="257"/>
    </location>
</feature>
<keyword evidence="3" id="KW-1185">Reference proteome</keyword>
<reference evidence="2" key="1">
    <citation type="journal article" date="2023" name="Science">
        <title>Elucidation of the pathway for biosynthesis of saponin adjuvants from the soapbark tree.</title>
        <authorList>
            <person name="Reed J."/>
            <person name="Orme A."/>
            <person name="El-Demerdash A."/>
            <person name="Owen C."/>
            <person name="Martin L.B.B."/>
            <person name="Misra R.C."/>
            <person name="Kikuchi S."/>
            <person name="Rejzek M."/>
            <person name="Martin A.C."/>
            <person name="Harkess A."/>
            <person name="Leebens-Mack J."/>
            <person name="Louveau T."/>
            <person name="Stephenson M.J."/>
            <person name="Osbourn A."/>
        </authorList>
    </citation>
    <scope>NUCLEOTIDE SEQUENCE</scope>
    <source>
        <tissue evidence="2">Leaf</tissue>
    </source>
</reference>
<proteinExistence type="predicted"/>
<feature type="compositionally biased region" description="Basic and acidic residues" evidence="1">
    <location>
        <begin position="222"/>
        <end position="236"/>
    </location>
</feature>
<dbReference type="InterPro" id="IPR040256">
    <property type="entry name" value="At4g02000-like"/>
</dbReference>
<sequence>MSSISLDEAEAPEEELLVKFDEVDIKDGVYEYAKILVGKEIDFWWILKRGSWLFKNQLLLLTRWDRDIEKVKGGFQRVSLWIQLWGLSSGCCIAKMVKKLGDLLGLLLKVEIFGVQEKQGCIIKCLVDWNLATKLRKSMIALGAFGEKYKVNLQYEKRHTFCFYCSLIGHDEQMKLKGEMPKNLANRLSCLSMQGSRRPKCHSAVENSHHQDIHEEMETIKELRDKSSVTDGKEDNYYGFEGPSPSKQHLPRAINGS</sequence>
<dbReference type="AlphaFoldDB" id="A0AAD7L3H2"/>
<comment type="caution">
    <text evidence="2">The sequence shown here is derived from an EMBL/GenBank/DDBJ whole genome shotgun (WGS) entry which is preliminary data.</text>
</comment>
<dbReference type="Proteomes" id="UP001163823">
    <property type="component" value="Chromosome 11"/>
</dbReference>